<keyword evidence="2" id="KW-1185">Reference proteome</keyword>
<accession>A0A1M5EN25</accession>
<proteinExistence type="predicted"/>
<organism evidence="1 2">
    <name type="scientific">Vibrio gazogenes DSM 21264 = NBRC 103151</name>
    <dbReference type="NCBI Taxonomy" id="1123492"/>
    <lineage>
        <taxon>Bacteria</taxon>
        <taxon>Pseudomonadati</taxon>
        <taxon>Pseudomonadota</taxon>
        <taxon>Gammaproteobacteria</taxon>
        <taxon>Vibrionales</taxon>
        <taxon>Vibrionaceae</taxon>
        <taxon>Vibrio</taxon>
    </lineage>
</organism>
<dbReference type="Proteomes" id="UP000184159">
    <property type="component" value="Unassembled WGS sequence"/>
</dbReference>
<dbReference type="EMBL" id="FQUH01000017">
    <property type="protein sequence ID" value="SHF80501.1"/>
    <property type="molecule type" value="Genomic_DNA"/>
</dbReference>
<sequence length="235" mass="26968">MEIKKLQEKIENLREKAISFFSSAKIVCGEKVDEHGWPVRAKTASTFWDKLSEVLQDDSLDTQKTMLEAISLILPLLKASPILDKSDEKDIGRYAKKMRSALRLRKYKSWEIEVIHDEGSVLGVNPPGQSEDEPDHPDDASKTFFYCLEQLEGMLQLIEVAPIQISDGLITKNPNLHQLYRPNTAFIMMPIDQNNPELEDIYEVYKECFSKFGIKAIRADDIEHEDVITKKLSKR</sequence>
<reference evidence="2" key="1">
    <citation type="submission" date="2016-11" db="EMBL/GenBank/DDBJ databases">
        <authorList>
            <person name="Varghese N."/>
            <person name="Submissions S."/>
        </authorList>
    </citation>
    <scope>NUCLEOTIDE SEQUENCE [LARGE SCALE GENOMIC DNA]</scope>
    <source>
        <strain evidence="2">DSM 21264</strain>
    </source>
</reference>
<dbReference type="RefSeq" id="WP_072961529.1">
    <property type="nucleotide sequence ID" value="NZ_FQUH01000017.1"/>
</dbReference>
<evidence type="ECO:0000313" key="2">
    <source>
        <dbReference type="Proteomes" id="UP000184159"/>
    </source>
</evidence>
<name>A0A1M5EN25_VIBGA</name>
<evidence type="ECO:0000313" key="1">
    <source>
        <dbReference type="EMBL" id="SHF80501.1"/>
    </source>
</evidence>
<gene>
    <name evidence="1" type="ORF">SAMN02745781_03212</name>
</gene>
<dbReference type="AlphaFoldDB" id="A0A1M5EN25"/>
<protein>
    <submittedName>
        <fullName evidence="1">Uncharacterized protein</fullName>
    </submittedName>
</protein>